<dbReference type="Proteomes" id="UP000076335">
    <property type="component" value="Unassembled WGS sequence"/>
</dbReference>
<evidence type="ECO:0000256" key="2">
    <source>
        <dbReference type="ARBA" id="ARBA00011881"/>
    </source>
</evidence>
<keyword evidence="6" id="KW-0007">Acetylation</keyword>
<dbReference type="InterPro" id="IPR015868">
    <property type="entry name" value="Glutaminase"/>
</dbReference>
<feature type="binding site" evidence="6">
    <location>
        <position position="167"/>
    </location>
    <ligand>
        <name>substrate</name>
    </ligand>
</feature>
<gene>
    <name evidence="6" type="primary">glsA</name>
    <name evidence="7" type="ORF">AUP42_00985</name>
</gene>
<dbReference type="PANTHER" id="PTHR12544:SF29">
    <property type="entry name" value="GLUTAMINASE"/>
    <property type="match status" value="1"/>
</dbReference>
<comment type="similarity">
    <text evidence="1 6">Belongs to the glutaminase family.</text>
</comment>
<feature type="binding site" evidence="6">
    <location>
        <position position="191"/>
    </location>
    <ligand>
        <name>substrate</name>
    </ligand>
</feature>
<proteinExistence type="inferred from homology"/>
<dbReference type="GO" id="GO:0006537">
    <property type="term" value="P:glutamate biosynthetic process"/>
    <property type="evidence" value="ECO:0007669"/>
    <property type="project" value="TreeGrafter"/>
</dbReference>
<accession>A0A154L5E4</accession>
<evidence type="ECO:0000313" key="7">
    <source>
        <dbReference type="EMBL" id="KZB64513.1"/>
    </source>
</evidence>
<comment type="subunit">
    <text evidence="2 6">Homotetramer.</text>
</comment>
<evidence type="ECO:0000256" key="5">
    <source>
        <dbReference type="ARBA" id="ARBA00049534"/>
    </source>
</evidence>
<evidence type="ECO:0000256" key="1">
    <source>
        <dbReference type="ARBA" id="ARBA00011076"/>
    </source>
</evidence>
<feature type="binding site" evidence="6">
    <location>
        <position position="260"/>
    </location>
    <ligand>
        <name>substrate</name>
    </ligand>
</feature>
<protein>
    <recommendedName>
        <fullName evidence="3 6">Glutaminase</fullName>
        <ecNumber evidence="3 6">3.5.1.2</ecNumber>
    </recommendedName>
</protein>
<dbReference type="InterPro" id="IPR012338">
    <property type="entry name" value="Beta-lactam/transpept-like"/>
</dbReference>
<keyword evidence="4 6" id="KW-0378">Hydrolase</keyword>
<dbReference type="Pfam" id="PF04960">
    <property type="entry name" value="Glutaminase"/>
    <property type="match status" value="1"/>
</dbReference>
<dbReference type="SUPFAM" id="SSF56601">
    <property type="entry name" value="beta-lactamase/transpeptidase-like"/>
    <property type="match status" value="1"/>
</dbReference>
<dbReference type="RefSeq" id="WP_062951775.1">
    <property type="nucleotide sequence ID" value="NZ_LPVY01000012.1"/>
</dbReference>
<comment type="catalytic activity">
    <reaction evidence="5 6">
        <text>L-glutamine + H2O = L-glutamate + NH4(+)</text>
        <dbReference type="Rhea" id="RHEA:15889"/>
        <dbReference type="ChEBI" id="CHEBI:15377"/>
        <dbReference type="ChEBI" id="CHEBI:28938"/>
        <dbReference type="ChEBI" id="CHEBI:29985"/>
        <dbReference type="ChEBI" id="CHEBI:58359"/>
        <dbReference type="EC" id="3.5.1.2"/>
    </reaction>
</comment>
<evidence type="ECO:0000256" key="6">
    <source>
        <dbReference type="HAMAP-Rule" id="MF_00313"/>
    </source>
</evidence>
<dbReference type="PANTHER" id="PTHR12544">
    <property type="entry name" value="GLUTAMINASE"/>
    <property type="match status" value="1"/>
</dbReference>
<dbReference type="GO" id="GO:0006543">
    <property type="term" value="P:L-glutamine catabolic process"/>
    <property type="evidence" value="ECO:0007669"/>
    <property type="project" value="TreeGrafter"/>
</dbReference>
<dbReference type="AlphaFoldDB" id="A0A154L5E4"/>
<dbReference type="FunFam" id="3.40.710.10:FF:000005">
    <property type="entry name" value="Glutaminase"/>
    <property type="match status" value="1"/>
</dbReference>
<evidence type="ECO:0000256" key="4">
    <source>
        <dbReference type="ARBA" id="ARBA00022801"/>
    </source>
</evidence>
<name>A0A154L5E4_9PROT</name>
<evidence type="ECO:0000256" key="3">
    <source>
        <dbReference type="ARBA" id="ARBA00012918"/>
    </source>
</evidence>
<sequence>MTHNYAAILQDISDAIHQTDFADARKVDYIPALASVPDDHFAMVLRTAGGNELAIGQADLPFSIQSISKVFALVLAQRAHGDDLWKAVRREPSGSAFNSLIQLEQEHGIPRNPFINAGAIRVADLIASRYANPDRSVAEFLGQLCGNPGIRVDNDVYLSEDQHGDRNRAIAYLMKSFGKLDNPVEDVVRAYFKQCSVAMTAREMARAAFFLANKGVDIDDRTVIAPEETSRVNALMLTCGMYDGVGDFAFTVGIPAKSGVGGGIIGVIPGEFSVCVWSPRLDARGNSAAGIRALEMLIRAIGRSVF</sequence>
<reference evidence="7 8" key="1">
    <citation type="submission" date="2015-12" db="EMBL/GenBank/DDBJ databases">
        <title>Genome sequence of Thalassospira lucentensis MCCC 1A02072.</title>
        <authorList>
            <person name="Lu L."/>
            <person name="Lai Q."/>
            <person name="Shao Z."/>
            <person name="Qian P."/>
        </authorList>
    </citation>
    <scope>NUCLEOTIDE SEQUENCE [LARGE SCALE GENOMIC DNA]</scope>
    <source>
        <strain evidence="7 8">MCCC 1A02072</strain>
    </source>
</reference>
<dbReference type="NCBIfam" id="NF002133">
    <property type="entry name" value="PRK00971.1-2"/>
    <property type="match status" value="1"/>
</dbReference>
<feature type="binding site" evidence="6">
    <location>
        <position position="242"/>
    </location>
    <ligand>
        <name>substrate</name>
    </ligand>
</feature>
<dbReference type="GO" id="GO:0004359">
    <property type="term" value="F:glutaminase activity"/>
    <property type="evidence" value="ECO:0007669"/>
    <property type="project" value="UniProtKB-UniRule"/>
</dbReference>
<evidence type="ECO:0000313" key="8">
    <source>
        <dbReference type="Proteomes" id="UP000076335"/>
    </source>
</evidence>
<dbReference type="NCBIfam" id="TIGR03814">
    <property type="entry name" value="Gln_ase"/>
    <property type="match status" value="1"/>
</dbReference>
<dbReference type="OrthoDB" id="9788822at2"/>
<organism evidence="7 8">
    <name type="scientific">Thalassospira lucentensis</name>
    <dbReference type="NCBI Taxonomy" id="168935"/>
    <lineage>
        <taxon>Bacteria</taxon>
        <taxon>Pseudomonadati</taxon>
        <taxon>Pseudomonadota</taxon>
        <taxon>Alphaproteobacteria</taxon>
        <taxon>Rhodospirillales</taxon>
        <taxon>Thalassospiraceae</taxon>
        <taxon>Thalassospira</taxon>
    </lineage>
</organism>
<comment type="caution">
    <text evidence="7">The sequence shown here is derived from an EMBL/GenBank/DDBJ whole genome shotgun (WGS) entry which is preliminary data.</text>
</comment>
<dbReference type="EC" id="3.5.1.2" evidence="3 6"/>
<dbReference type="EMBL" id="LPVY01000012">
    <property type="protein sequence ID" value="KZB64513.1"/>
    <property type="molecule type" value="Genomic_DNA"/>
</dbReference>
<feature type="binding site" evidence="6">
    <location>
        <position position="66"/>
    </location>
    <ligand>
        <name>substrate</name>
    </ligand>
</feature>
<feature type="binding site" evidence="6">
    <location>
        <position position="160"/>
    </location>
    <ligand>
        <name>substrate</name>
    </ligand>
</feature>
<dbReference type="Gene3D" id="3.40.710.10">
    <property type="entry name" value="DD-peptidase/beta-lactamase superfamily"/>
    <property type="match status" value="1"/>
</dbReference>
<dbReference type="HAMAP" id="MF_00313">
    <property type="entry name" value="Glutaminase"/>
    <property type="match status" value="1"/>
</dbReference>
<feature type="binding site" evidence="6">
    <location>
        <position position="116"/>
    </location>
    <ligand>
        <name>substrate</name>
    </ligand>
</feature>